<dbReference type="GO" id="GO:0007018">
    <property type="term" value="P:microtubule-based movement"/>
    <property type="evidence" value="ECO:0007669"/>
    <property type="project" value="InterPro"/>
</dbReference>
<dbReference type="InterPro" id="IPR026983">
    <property type="entry name" value="DHC"/>
</dbReference>
<dbReference type="EMBL" id="KV929978">
    <property type="protein sequence ID" value="PIO31465.1"/>
    <property type="molecule type" value="Genomic_DNA"/>
</dbReference>
<gene>
    <name evidence="2" type="ORF">AB205_0128350</name>
</gene>
<dbReference type="GO" id="GO:0030286">
    <property type="term" value="C:dynein complex"/>
    <property type="evidence" value="ECO:0007669"/>
    <property type="project" value="InterPro"/>
</dbReference>
<dbReference type="Proteomes" id="UP000228934">
    <property type="component" value="Unassembled WGS sequence"/>
</dbReference>
<dbReference type="Gene3D" id="1.20.920.30">
    <property type="match status" value="1"/>
</dbReference>
<dbReference type="SUPFAM" id="SSF52540">
    <property type="entry name" value="P-loop containing nucleoside triphosphate hydrolases"/>
    <property type="match status" value="1"/>
</dbReference>
<organism evidence="2 3">
    <name type="scientific">Aquarana catesbeiana</name>
    <name type="common">American bullfrog</name>
    <name type="synonym">Rana catesbeiana</name>
    <dbReference type="NCBI Taxonomy" id="8400"/>
    <lineage>
        <taxon>Eukaryota</taxon>
        <taxon>Metazoa</taxon>
        <taxon>Chordata</taxon>
        <taxon>Craniata</taxon>
        <taxon>Vertebrata</taxon>
        <taxon>Euteleostomi</taxon>
        <taxon>Amphibia</taxon>
        <taxon>Batrachia</taxon>
        <taxon>Anura</taxon>
        <taxon>Neobatrachia</taxon>
        <taxon>Ranoidea</taxon>
        <taxon>Ranidae</taxon>
        <taxon>Aquarana</taxon>
    </lineage>
</organism>
<dbReference type="PANTHER" id="PTHR22878:SF70">
    <property type="entry name" value="DYNEIN HEAVY CHAIN 2, AXONEMAL"/>
    <property type="match status" value="1"/>
</dbReference>
<dbReference type="GO" id="GO:0051959">
    <property type="term" value="F:dynein light intermediate chain binding"/>
    <property type="evidence" value="ECO:0007669"/>
    <property type="project" value="InterPro"/>
</dbReference>
<dbReference type="InterPro" id="IPR041589">
    <property type="entry name" value="DNAH3_AAA_lid_1"/>
</dbReference>
<sequence>HILRYDLKDTSKITLVDVQLIAAMGPPGGGRNAVTPRFLRHFNICTINTFSDETMVRIFSAVVAFYLRNNEFSPEFFTVGSQIVNGTMEGIDIEMLYNQMQKATKDSQVYKKAMENLLPTPAKSHYTFNLRDFSRVVQGCLLIKKEAVENKRVMVRLFVHEVLRVFYDRLVDDKDRSWLFNLIKDVVKEHFKENFESVFEHLKQGNEPVSLF</sequence>
<proteinExistence type="predicted"/>
<evidence type="ECO:0000259" key="1">
    <source>
        <dbReference type="Pfam" id="PF17857"/>
    </source>
</evidence>
<feature type="non-terminal residue" evidence="2">
    <location>
        <position position="1"/>
    </location>
</feature>
<dbReference type="Pfam" id="PF17857">
    <property type="entry name" value="AAA_lid_1"/>
    <property type="match status" value="1"/>
</dbReference>
<dbReference type="GO" id="GO:0045505">
    <property type="term" value="F:dynein intermediate chain binding"/>
    <property type="evidence" value="ECO:0007669"/>
    <property type="project" value="InterPro"/>
</dbReference>
<dbReference type="PANTHER" id="PTHR22878">
    <property type="entry name" value="DYNEIN HEAVY CHAIN 6, AXONEMAL-LIKE-RELATED"/>
    <property type="match status" value="1"/>
</dbReference>
<reference evidence="3" key="1">
    <citation type="journal article" date="2017" name="Nat. Commun.">
        <title>The North American bullfrog draft genome provides insight into hormonal regulation of long noncoding RNA.</title>
        <authorList>
            <person name="Hammond S.A."/>
            <person name="Warren R.L."/>
            <person name="Vandervalk B.P."/>
            <person name="Kucuk E."/>
            <person name="Khan H."/>
            <person name="Gibb E.A."/>
            <person name="Pandoh P."/>
            <person name="Kirk H."/>
            <person name="Zhao Y."/>
            <person name="Jones M."/>
            <person name="Mungall A.J."/>
            <person name="Coope R."/>
            <person name="Pleasance S."/>
            <person name="Moore R.A."/>
            <person name="Holt R.A."/>
            <person name="Round J.M."/>
            <person name="Ohora S."/>
            <person name="Walle B.V."/>
            <person name="Veldhoen N."/>
            <person name="Helbing C.C."/>
            <person name="Birol I."/>
        </authorList>
    </citation>
    <scope>NUCLEOTIDE SEQUENCE [LARGE SCALE GENOMIC DNA]</scope>
</reference>
<dbReference type="Pfam" id="PF12775">
    <property type="entry name" value="AAA_7"/>
    <property type="match status" value="1"/>
</dbReference>
<name>A0A2G9RUJ9_AQUCT</name>
<dbReference type="AlphaFoldDB" id="A0A2G9RUJ9"/>
<evidence type="ECO:0000313" key="3">
    <source>
        <dbReference type="Proteomes" id="UP000228934"/>
    </source>
</evidence>
<feature type="domain" description="Dynein heavy chain 3 AAA+ lid" evidence="1">
    <location>
        <begin position="110"/>
        <end position="193"/>
    </location>
</feature>
<dbReference type="Gene3D" id="3.40.50.300">
    <property type="entry name" value="P-loop containing nucleotide triphosphate hydrolases"/>
    <property type="match status" value="1"/>
</dbReference>
<evidence type="ECO:0000313" key="2">
    <source>
        <dbReference type="EMBL" id="PIO31465.1"/>
    </source>
</evidence>
<dbReference type="InterPro" id="IPR027417">
    <property type="entry name" value="P-loop_NTPase"/>
</dbReference>
<protein>
    <recommendedName>
        <fullName evidence="1">Dynein heavy chain 3 AAA+ lid domain-containing protein</fullName>
    </recommendedName>
</protein>
<dbReference type="FunFam" id="1.20.920.30:FF:000002">
    <property type="entry name" value="Dynein axonemal heavy chain 3"/>
    <property type="match status" value="1"/>
</dbReference>
<accession>A0A2G9RUJ9</accession>
<keyword evidence="3" id="KW-1185">Reference proteome</keyword>
<dbReference type="OrthoDB" id="9896979at2759"/>